<keyword evidence="5" id="KW-0106">Calcium</keyword>
<evidence type="ECO:0000259" key="8">
    <source>
        <dbReference type="Pfam" id="PF05567"/>
    </source>
</evidence>
<name>A0A1G9ABS6_9PSED</name>
<evidence type="ECO:0000256" key="7">
    <source>
        <dbReference type="SAM" id="MobiDB-lite"/>
    </source>
</evidence>
<dbReference type="STRING" id="137658.SAMN05216186_105160"/>
<organism evidence="9 10">
    <name type="scientific">Pseudomonas indica</name>
    <dbReference type="NCBI Taxonomy" id="137658"/>
    <lineage>
        <taxon>Bacteria</taxon>
        <taxon>Pseudomonadati</taxon>
        <taxon>Pseudomonadota</taxon>
        <taxon>Gammaproteobacteria</taxon>
        <taxon>Pseudomonadales</taxon>
        <taxon>Pseudomonadaceae</taxon>
        <taxon>Pseudomonas</taxon>
    </lineage>
</organism>
<evidence type="ECO:0000313" key="10">
    <source>
        <dbReference type="Proteomes" id="UP000198706"/>
    </source>
</evidence>
<keyword evidence="4" id="KW-0479">Metal-binding</keyword>
<proteinExistence type="inferred from homology"/>
<keyword evidence="3" id="KW-1029">Fimbrium biogenesis</keyword>
<dbReference type="GO" id="GO:0009289">
    <property type="term" value="C:pilus"/>
    <property type="evidence" value="ECO:0007669"/>
    <property type="project" value="UniProtKB-SubCell"/>
</dbReference>
<sequence length="1489" mass="162577">MKVFDYLSKPLMGVFLFHAALDSSIVLANVDISQAPLFVSNAAPPLNMLVMGRDHKLYYEAYNDASDLNGDGVIDVGYKGHLSTSVGGIDYYGYFDSHRCYTYDESSRQFNPADEAPNKTCNGSSWSGDFLNYLTTSRMDAMRKVFYGGYRAIDSATETVLERSHIPQDAHSWGKEYTSVAVDGYDISKYAPVSIPTNGTRHLFANTTLSSAEAWGPRLRLLKNSPYRIWEWVSKERPVADHECKSSGHSCGDIADYRVRVRVCESGKLEANCQHYPSGVAKPTGILHDYGATDRMYFGLLTGSYKKNTQGGVLRSNIESFSRELNAQTGQFCLNGNCGADGDVKGVVDTLNRFKTMGFNGDIYNCGWITTRPIEDGECNMWGNPVAEMMYESLRYFAGAKGPRSEFDYDPWWGDDLNLGLAKPDWTSPYLSKADGGGGHFACSIPVMTVVSDINTSYDTDLPGSHWKPLSNSNDPKSISKLNVSEQVDAIWKEEKNKPAQVIVGESNGVVDNAPTPKKFSNFSTIRGLAPEEPTKQGSYYAAGISRFGALNKVGGDKELRTYSVALTSPLPKFEIPVGKDQITLVPYAKSVSGFNINAEKEFQPTNQIVDFYVQKIANMADDGSDSDKTINEGRPYAEFRINFEDVEQGADHDMDMIVLYTVEVTEKNDLKVKLYSEYAAGGMDQHAGYVISGSTADGTYLEVCDLTGSHNDGTRNSCAGQVAYKLNTPPNRPAGWCSIKKNLESAECAGLPPVAERTFKPGDSKGAKLLKDPLWYAAKYGDPNTVQTASNDSGKNPTNYFLVTNALTLKEQLNKAFGDILQNNASVSRPAVMSDGPTLADSRSVYKTSFKAGSWSGEFFKETLNPATGSLTRAWTAQIPLSRTIKMAGRKGALVDFQWNNLSDEQKIALSKGEDGKSDDNGAKRLEYIRGDQSLEGNGFRQRNALLGDIVNSGPVIVAGAQYLGYMADALEGSGSNYSQFQTKQSKVRQQIYVGANDGMLHAFDANTGTETFAFVPSAVIEHLNQLTFPGYNHRYYVDGSLSVSDVFFDGNWHTVLVGTLRAGGRSLFALDVTNPDDIQLLWEFSDTTPETLDEKTKLSDLGYSFPEPAIARLHSDQWAVLMGNGYDSANSASGKAVLFILDIKTGKLISKLDAQGNNKAYNGLSSVRIADYNGDNVADYAYAGDLQGNLWRFDLLSRNRNQSAPLGRSSDGPGVAGQFSVSFSGKPLYTAVSEDGKAQSITAAPSLVPHPTQKGYLVAFGTGRYLGESDKSNVDVQTLYGIWDTQTQGETAHNVRDLGRENLQQQSFELQKVSSFGQATHNVRILSQNPVTWLNSNGDIEKWGWYLDFKVGQEKDTGERVIDEMQPRGQVLFVGTRIPSSDPCTAGLKGWKYAIDPNTGGRTDFNVFDLSGDNTVDMSDSMGGDIVVSGIETSAAGGYDVSGDRIFSPASGSNNSDRNGNDDGMLVNLGPNATGRQSWQVVPTEQE</sequence>
<protein>
    <submittedName>
        <fullName evidence="9">Type IV pilus assembly protein PilY1</fullName>
    </submittedName>
</protein>
<keyword evidence="6" id="KW-0281">Fimbrium</keyword>
<comment type="similarity">
    <text evidence="2">Belongs to the PilY1 family.</text>
</comment>
<feature type="region of interest" description="Disordered" evidence="7">
    <location>
        <begin position="1449"/>
        <end position="1468"/>
    </location>
</feature>
<dbReference type="Pfam" id="PF05567">
    <property type="entry name" value="T4P_PilY1"/>
    <property type="match status" value="1"/>
</dbReference>
<accession>A0A1G9ABS6</accession>
<feature type="domain" description="PilY1 beta-propeller" evidence="8">
    <location>
        <begin position="948"/>
        <end position="1319"/>
    </location>
</feature>
<dbReference type="InterPro" id="IPR015943">
    <property type="entry name" value="WD40/YVTN_repeat-like_dom_sf"/>
</dbReference>
<dbReference type="Proteomes" id="UP000198706">
    <property type="component" value="Unassembled WGS sequence"/>
</dbReference>
<evidence type="ECO:0000256" key="1">
    <source>
        <dbReference type="ARBA" id="ARBA00004561"/>
    </source>
</evidence>
<evidence type="ECO:0000256" key="5">
    <source>
        <dbReference type="ARBA" id="ARBA00022837"/>
    </source>
</evidence>
<comment type="subcellular location">
    <subcellularLocation>
        <location evidence="1">Fimbrium</location>
    </subcellularLocation>
</comment>
<dbReference type="RefSeq" id="WP_084335200.1">
    <property type="nucleotide sequence ID" value="NZ_FNFD01000005.1"/>
</dbReference>
<gene>
    <name evidence="9" type="ORF">SAMN05216186_105160</name>
</gene>
<dbReference type="Gene3D" id="2.130.10.10">
    <property type="entry name" value="YVTN repeat-like/Quinoprotein amine dehydrogenase"/>
    <property type="match status" value="1"/>
</dbReference>
<dbReference type="EMBL" id="FNFD01000005">
    <property type="protein sequence ID" value="SDK24766.1"/>
    <property type="molecule type" value="Genomic_DNA"/>
</dbReference>
<dbReference type="GO" id="GO:0046872">
    <property type="term" value="F:metal ion binding"/>
    <property type="evidence" value="ECO:0007669"/>
    <property type="project" value="UniProtKB-KW"/>
</dbReference>
<feature type="compositionally biased region" description="Low complexity" evidence="7">
    <location>
        <begin position="1453"/>
        <end position="1466"/>
    </location>
</feature>
<reference evidence="9 10" key="1">
    <citation type="submission" date="2016-10" db="EMBL/GenBank/DDBJ databases">
        <authorList>
            <person name="de Groot N.N."/>
        </authorList>
    </citation>
    <scope>NUCLEOTIDE SEQUENCE [LARGE SCALE GENOMIC DNA]</scope>
    <source>
        <strain evidence="9 10">JCM 21544</strain>
    </source>
</reference>
<evidence type="ECO:0000256" key="6">
    <source>
        <dbReference type="ARBA" id="ARBA00023263"/>
    </source>
</evidence>
<dbReference type="InterPro" id="IPR011047">
    <property type="entry name" value="Quinoprotein_ADH-like_sf"/>
</dbReference>
<dbReference type="SUPFAM" id="SSF50998">
    <property type="entry name" value="Quinoprotein alcohol dehydrogenase-like"/>
    <property type="match status" value="1"/>
</dbReference>
<dbReference type="InterPro" id="IPR008707">
    <property type="entry name" value="B-propeller_PilY1"/>
</dbReference>
<evidence type="ECO:0000256" key="3">
    <source>
        <dbReference type="ARBA" id="ARBA00022558"/>
    </source>
</evidence>
<evidence type="ECO:0000313" key="9">
    <source>
        <dbReference type="EMBL" id="SDK24766.1"/>
    </source>
</evidence>
<keyword evidence="10" id="KW-1185">Reference proteome</keyword>
<evidence type="ECO:0000256" key="2">
    <source>
        <dbReference type="ARBA" id="ARBA00008387"/>
    </source>
</evidence>
<evidence type="ECO:0000256" key="4">
    <source>
        <dbReference type="ARBA" id="ARBA00022723"/>
    </source>
</evidence>